<dbReference type="InterPro" id="IPR000700">
    <property type="entry name" value="PAS-assoc_C"/>
</dbReference>
<dbReference type="PANTHER" id="PTHR44757:SF2">
    <property type="entry name" value="BIOFILM ARCHITECTURE MAINTENANCE PROTEIN MBAA"/>
    <property type="match status" value="1"/>
</dbReference>
<evidence type="ECO:0000313" key="4">
    <source>
        <dbReference type="Proteomes" id="UP000595460"/>
    </source>
</evidence>
<reference evidence="3 4" key="1">
    <citation type="submission" date="2021-01" db="EMBL/GenBank/DDBJ databases">
        <title>Genome seq and assembly of Devosia sp. G19.</title>
        <authorList>
            <person name="Chhetri G."/>
        </authorList>
    </citation>
    <scope>NUCLEOTIDE SEQUENCE [LARGE SCALE GENOMIC DNA]</scope>
    <source>
        <strain evidence="3 4">G19</strain>
    </source>
</reference>
<dbReference type="Pfam" id="PF00990">
    <property type="entry name" value="GGDEF"/>
    <property type="match status" value="1"/>
</dbReference>
<dbReference type="SUPFAM" id="SSF55785">
    <property type="entry name" value="PYP-like sensor domain (PAS domain)"/>
    <property type="match status" value="1"/>
</dbReference>
<dbReference type="Gene3D" id="3.30.70.270">
    <property type="match status" value="1"/>
</dbReference>
<proteinExistence type="predicted"/>
<protein>
    <submittedName>
        <fullName evidence="3">Sensor domain-containing diguanylate cyclase</fullName>
    </submittedName>
</protein>
<keyword evidence="4" id="KW-1185">Reference proteome</keyword>
<dbReference type="InterPro" id="IPR035965">
    <property type="entry name" value="PAS-like_dom_sf"/>
</dbReference>
<dbReference type="InterPro" id="IPR043128">
    <property type="entry name" value="Rev_trsase/Diguanyl_cyclase"/>
</dbReference>
<dbReference type="CDD" id="cd01949">
    <property type="entry name" value="GGDEF"/>
    <property type="match status" value="1"/>
</dbReference>
<dbReference type="SMART" id="SM00267">
    <property type="entry name" value="GGDEF"/>
    <property type="match status" value="1"/>
</dbReference>
<sequence>MRSLAVANAPTPAAEASKDLAVGQRLQRLCDLLGVAGARLSNISADGLTAIAVAGDQTPVPALEARARAAAQPLVIADTDQPPMRFYAGMVMPGEADHPSQLLSLFDPRPRSQMMATTIAAVAGEALAMAAIARQRRVIEAQNKTIADFTALEEQRRTLFDRASATARIGIWQCNLSDDSLLWTNGVYDLFEIPRNTPVTRELALACYPELSRQRMEAARAHAIANCSDFALDLEIITVKGNRRWMRLTGAVESRDGVAHRVFGMKQDITEEKLLADRTRYLAEFDVMTGLANRSQFQARLAELDSGSAQFGALLLVDLDGFKQINDTHGHAVGDDCLRETARRLVECCIGAALVARIGGDEFAVLLKADLPRQDGLALAQGIVDTMRRPALAQGRTLRISASVGVAQYGGGSAEELFHQADTALYAAKAAGRDTSRSFAA</sequence>
<feature type="domain" description="GGDEF" evidence="2">
    <location>
        <begin position="310"/>
        <end position="441"/>
    </location>
</feature>
<feature type="domain" description="PAC" evidence="1">
    <location>
        <begin position="230"/>
        <end position="281"/>
    </location>
</feature>
<organism evidence="3 4">
    <name type="scientific">Devosia oryziradicis</name>
    <dbReference type="NCBI Taxonomy" id="2801335"/>
    <lineage>
        <taxon>Bacteria</taxon>
        <taxon>Pseudomonadati</taxon>
        <taxon>Pseudomonadota</taxon>
        <taxon>Alphaproteobacteria</taxon>
        <taxon>Hyphomicrobiales</taxon>
        <taxon>Devosiaceae</taxon>
        <taxon>Devosia</taxon>
    </lineage>
</organism>
<dbReference type="Gene3D" id="3.30.450.20">
    <property type="entry name" value="PAS domain"/>
    <property type="match status" value="1"/>
</dbReference>
<evidence type="ECO:0000313" key="3">
    <source>
        <dbReference type="EMBL" id="QQR35227.1"/>
    </source>
</evidence>
<dbReference type="PROSITE" id="PS50113">
    <property type="entry name" value="PAC"/>
    <property type="match status" value="1"/>
</dbReference>
<dbReference type="PANTHER" id="PTHR44757">
    <property type="entry name" value="DIGUANYLATE CYCLASE DGCP"/>
    <property type="match status" value="1"/>
</dbReference>
<dbReference type="InterPro" id="IPR029787">
    <property type="entry name" value="Nucleotide_cyclase"/>
</dbReference>
<dbReference type="SUPFAM" id="SSF55073">
    <property type="entry name" value="Nucleotide cyclase"/>
    <property type="match status" value="1"/>
</dbReference>
<dbReference type="Proteomes" id="UP000595460">
    <property type="component" value="Chromosome"/>
</dbReference>
<dbReference type="PROSITE" id="PS50887">
    <property type="entry name" value="GGDEF"/>
    <property type="match status" value="1"/>
</dbReference>
<evidence type="ECO:0000259" key="1">
    <source>
        <dbReference type="PROSITE" id="PS50113"/>
    </source>
</evidence>
<dbReference type="RefSeq" id="WP_201654443.1">
    <property type="nucleotide sequence ID" value="NZ_CP068047.1"/>
</dbReference>
<accession>A0ABX7BTH8</accession>
<dbReference type="EMBL" id="CP068047">
    <property type="protein sequence ID" value="QQR35227.1"/>
    <property type="molecule type" value="Genomic_DNA"/>
</dbReference>
<evidence type="ECO:0000259" key="2">
    <source>
        <dbReference type="PROSITE" id="PS50887"/>
    </source>
</evidence>
<name>A0ABX7BTH8_9HYPH</name>
<dbReference type="InterPro" id="IPR052155">
    <property type="entry name" value="Biofilm_reg_signaling"/>
</dbReference>
<gene>
    <name evidence="3" type="ORF">JI749_12720</name>
</gene>
<dbReference type="NCBIfam" id="TIGR00254">
    <property type="entry name" value="GGDEF"/>
    <property type="match status" value="1"/>
</dbReference>
<dbReference type="InterPro" id="IPR000160">
    <property type="entry name" value="GGDEF_dom"/>
</dbReference>